<evidence type="ECO:0000313" key="3">
    <source>
        <dbReference type="Proteomes" id="UP000219565"/>
    </source>
</evidence>
<proteinExistence type="predicted"/>
<protein>
    <submittedName>
        <fullName evidence="2">Uncharacterized protein</fullName>
    </submittedName>
</protein>
<evidence type="ECO:0000256" key="1">
    <source>
        <dbReference type="SAM" id="Phobius"/>
    </source>
</evidence>
<dbReference type="Proteomes" id="UP000219565">
    <property type="component" value="Unassembled WGS sequence"/>
</dbReference>
<feature type="transmembrane region" description="Helical" evidence="1">
    <location>
        <begin position="20"/>
        <end position="43"/>
    </location>
</feature>
<keyword evidence="1" id="KW-0812">Transmembrane</keyword>
<dbReference type="AlphaFoldDB" id="A0A285L3K5"/>
<organism evidence="2 3">
    <name type="scientific">Nocardia amikacinitolerans</name>
    <dbReference type="NCBI Taxonomy" id="756689"/>
    <lineage>
        <taxon>Bacteria</taxon>
        <taxon>Bacillati</taxon>
        <taxon>Actinomycetota</taxon>
        <taxon>Actinomycetes</taxon>
        <taxon>Mycobacteriales</taxon>
        <taxon>Nocardiaceae</taxon>
        <taxon>Nocardia</taxon>
    </lineage>
</organism>
<dbReference type="EMBL" id="OBEG01000001">
    <property type="protein sequence ID" value="SNY79492.1"/>
    <property type="molecule type" value="Genomic_DNA"/>
</dbReference>
<keyword evidence="3" id="KW-1185">Reference proteome</keyword>
<keyword evidence="1" id="KW-1133">Transmembrane helix</keyword>
<sequence>MSQIPPDERPGSTFPWNEDWLAAIVGLALIALVLLGAIPDWLVP</sequence>
<accession>A0A285L3K5</accession>
<dbReference type="RefSeq" id="WP_281256167.1">
    <property type="nucleotide sequence ID" value="NZ_JAMTCV010000006.1"/>
</dbReference>
<name>A0A285L3K5_9NOCA</name>
<evidence type="ECO:0000313" key="2">
    <source>
        <dbReference type="EMBL" id="SNY79492.1"/>
    </source>
</evidence>
<reference evidence="2 3" key="1">
    <citation type="submission" date="2017-09" db="EMBL/GenBank/DDBJ databases">
        <authorList>
            <person name="Ehlers B."/>
            <person name="Leendertz F.H."/>
        </authorList>
    </citation>
    <scope>NUCLEOTIDE SEQUENCE [LARGE SCALE GENOMIC DNA]</scope>
    <source>
        <strain evidence="2 3">DSM 45537</strain>
    </source>
</reference>
<gene>
    <name evidence="2" type="ORF">SAMN04244553_1622</name>
</gene>
<keyword evidence="1" id="KW-0472">Membrane</keyword>